<keyword evidence="2" id="KW-1185">Reference proteome</keyword>
<evidence type="ECO:0000313" key="2">
    <source>
        <dbReference type="Proteomes" id="UP000008726"/>
    </source>
</evidence>
<evidence type="ECO:0000313" key="1">
    <source>
        <dbReference type="EMBL" id="ADQ52965.1"/>
    </source>
</evidence>
<accession>E5DQH9</accession>
<sequence>MKKCYVFINRYLGDKQAGIQAAHAITRMMIKPEFDVVMWARDHETLVLLDGGDHDDLKSLVIKYGMFGNGMRSFSEPGLNHALTAVATVPTAKMEETIDQFKAAIKNGQIVYPEGDLEIICHKIATARSFRS</sequence>
<dbReference type="EMBL" id="GU396103">
    <property type="protein sequence ID" value="ADQ52965.1"/>
    <property type="molecule type" value="Genomic_DNA"/>
</dbReference>
<organism evidence="1 2">
    <name type="scientific">Aeromonas phage PX29</name>
    <dbReference type="NCBI Taxonomy" id="926067"/>
    <lineage>
        <taxon>Viruses</taxon>
        <taxon>Duplodnaviria</taxon>
        <taxon>Heunggongvirae</taxon>
        <taxon>Uroviricota</taxon>
        <taxon>Caudoviricetes</taxon>
        <taxon>Pantevenvirales</taxon>
        <taxon>Straboviridae</taxon>
        <taxon>Angelvirus</taxon>
        <taxon>Angelvirus px29</taxon>
    </lineage>
</organism>
<dbReference type="GeneID" id="18560170"/>
<dbReference type="OrthoDB" id="25329at10239"/>
<dbReference type="Proteomes" id="UP000008726">
    <property type="component" value="Segment"/>
</dbReference>
<name>E5DQH9_9CAUD</name>
<proteinExistence type="predicted"/>
<protein>
    <submittedName>
        <fullName evidence="1">Uncharacterized protein</fullName>
    </submittedName>
</protein>
<reference evidence="1 2" key="1">
    <citation type="journal article" date="2010" name="Virol. J.">
        <title>Genomes of the T4-related bacteriophages as windows on microbial genome evolution.</title>
        <authorList>
            <person name="Petrov V.M."/>
            <person name="Ratnayaka S."/>
            <person name="Nolan J.M."/>
            <person name="Miller E.S."/>
            <person name="Karam J.D."/>
        </authorList>
    </citation>
    <scope>NUCLEOTIDE SEQUENCE [LARGE SCALE GENOMIC DNA]</scope>
</reference>
<dbReference type="RefSeq" id="YP_009011675.1">
    <property type="nucleotide sequence ID" value="NC_023688.1"/>
</dbReference>
<gene>
    <name evidence="1" type="ORF">PX29p246</name>
</gene>
<dbReference type="KEGG" id="vg:18560170"/>